<sequence>MPISCVESQHQTRSCNGRRQRTHYLEEISGTKAALSRARSRRMWASVMFEHNRAVFYLYVCAVLARRAILSGLDVTAGPQKKIRNCDHLIFHVNRCSSRRGAPWASHPYVRSMPIVTAKILLAICPREFCHISLEADRYARRDLPWRK</sequence>
<dbReference type="Proteomes" id="UP000504637">
    <property type="component" value="Unplaced"/>
</dbReference>
<name>A0A6J3LSQ3_9PEZI</name>
<keyword evidence="1" id="KW-1185">Reference proteome</keyword>
<protein>
    <submittedName>
        <fullName evidence="2">Uncharacterized protein</fullName>
    </submittedName>
</protein>
<evidence type="ECO:0000313" key="1">
    <source>
        <dbReference type="Proteomes" id="UP000504637"/>
    </source>
</evidence>
<accession>A0A6J3LSQ3</accession>
<gene>
    <name evidence="2" type="ORF">K489DRAFT_80371</name>
</gene>
<dbReference type="RefSeq" id="XP_033455842.1">
    <property type="nucleotide sequence ID" value="XM_033608939.1"/>
</dbReference>
<reference evidence="2" key="3">
    <citation type="submission" date="2025-08" db="UniProtKB">
        <authorList>
            <consortium name="RefSeq"/>
        </authorList>
    </citation>
    <scope>IDENTIFICATION</scope>
    <source>
        <strain evidence="2">CBS 342.82</strain>
    </source>
</reference>
<reference evidence="2" key="1">
    <citation type="submission" date="2020-01" db="EMBL/GenBank/DDBJ databases">
        <authorList>
            <consortium name="DOE Joint Genome Institute"/>
            <person name="Haridas S."/>
            <person name="Albert R."/>
            <person name="Binder M."/>
            <person name="Bloem J."/>
            <person name="Labutti K."/>
            <person name="Salamov A."/>
            <person name="Andreopoulos B."/>
            <person name="Baker S.E."/>
            <person name="Barry K."/>
            <person name="Bills G."/>
            <person name="Bluhm B.H."/>
            <person name="Cannon C."/>
            <person name="Castanera R."/>
            <person name="Culley D.E."/>
            <person name="Daum C."/>
            <person name="Ezra D."/>
            <person name="Gonzalez J.B."/>
            <person name="Henrissat B."/>
            <person name="Kuo A."/>
            <person name="Liang C."/>
            <person name="Lipzen A."/>
            <person name="Lutzoni F."/>
            <person name="Magnuson J."/>
            <person name="Mondo S."/>
            <person name="Nolan M."/>
            <person name="Ohm R."/>
            <person name="Pangilinan J."/>
            <person name="Park H.-J."/>
            <person name="Ramirez L."/>
            <person name="Alfaro M."/>
            <person name="Sun H."/>
            <person name="Tritt A."/>
            <person name="Yoshinaga Y."/>
            <person name="Zwiers L.-H."/>
            <person name="Turgeon B.G."/>
            <person name="Goodwin S.B."/>
            <person name="Spatafora J.W."/>
            <person name="Crous P.W."/>
            <person name="Grigoriev I.V."/>
        </authorList>
    </citation>
    <scope>NUCLEOTIDE SEQUENCE</scope>
    <source>
        <strain evidence="2">CBS 342.82</strain>
    </source>
</reference>
<proteinExistence type="predicted"/>
<dbReference type="AlphaFoldDB" id="A0A6J3LSQ3"/>
<evidence type="ECO:0000313" key="2">
    <source>
        <dbReference type="RefSeq" id="XP_033455842.1"/>
    </source>
</evidence>
<reference evidence="2" key="2">
    <citation type="submission" date="2020-04" db="EMBL/GenBank/DDBJ databases">
        <authorList>
            <consortium name="NCBI Genome Project"/>
        </authorList>
    </citation>
    <scope>NUCLEOTIDE SEQUENCE</scope>
    <source>
        <strain evidence="2">CBS 342.82</strain>
    </source>
</reference>
<dbReference type="GeneID" id="54366740"/>
<organism evidence="2">
    <name type="scientific">Dissoconium aciculare CBS 342.82</name>
    <dbReference type="NCBI Taxonomy" id="1314786"/>
    <lineage>
        <taxon>Eukaryota</taxon>
        <taxon>Fungi</taxon>
        <taxon>Dikarya</taxon>
        <taxon>Ascomycota</taxon>
        <taxon>Pezizomycotina</taxon>
        <taxon>Dothideomycetes</taxon>
        <taxon>Dothideomycetidae</taxon>
        <taxon>Mycosphaerellales</taxon>
        <taxon>Dissoconiaceae</taxon>
        <taxon>Dissoconium</taxon>
    </lineage>
</organism>